<accession>A0A6J6BEY5</accession>
<name>A0A6J6BEY5_9ZZZZ</name>
<organism evidence="2">
    <name type="scientific">freshwater metagenome</name>
    <dbReference type="NCBI Taxonomy" id="449393"/>
    <lineage>
        <taxon>unclassified sequences</taxon>
        <taxon>metagenomes</taxon>
        <taxon>ecological metagenomes</taxon>
    </lineage>
</organism>
<dbReference type="EMBL" id="CAEZSP010000006">
    <property type="protein sequence ID" value="CAB4537541.1"/>
    <property type="molecule type" value="Genomic_DNA"/>
</dbReference>
<dbReference type="SUPFAM" id="SSF53448">
    <property type="entry name" value="Nucleotide-diphospho-sugar transferases"/>
    <property type="match status" value="1"/>
</dbReference>
<proteinExistence type="predicted"/>
<sequence length="274" mass="30558">MSVPSIVSFSKFTSFSQEIAALESIRVSRRSQITQYPKVSVLVSTLRSDDLTALLKQLYGQKLPAFELILGLHTIDLSSEHKDLIAKLKKRNIATVVKKFDSSFNLGLILTALAQESTGEFIAKMDDDDYYGPEHLRDLVDAAISTGADVVGRAMNYVYLEPLQLTVRRFAPHGTQAVEIWSDWVCGGTILARRDKAEAAGWFGAGSTAVDRFLLSGITNNGGKIWRTFGAGYIYRRTFTFHTYVTNYSKYLNGANEQVVGLWDHPIFREVKTS</sequence>
<evidence type="ECO:0000313" key="2">
    <source>
        <dbReference type="EMBL" id="CAB4537541.1"/>
    </source>
</evidence>
<dbReference type="Gene3D" id="3.90.550.10">
    <property type="entry name" value="Spore Coat Polysaccharide Biosynthesis Protein SpsA, Chain A"/>
    <property type="match status" value="1"/>
</dbReference>
<evidence type="ECO:0000313" key="3">
    <source>
        <dbReference type="EMBL" id="CAB4619903.1"/>
    </source>
</evidence>
<dbReference type="AlphaFoldDB" id="A0A6J6BEY5"/>
<gene>
    <name evidence="2" type="ORF">UFOPK1440_00251</name>
    <name evidence="3" type="ORF">UFOPK1946_00377</name>
</gene>
<reference evidence="2" key="1">
    <citation type="submission" date="2020-05" db="EMBL/GenBank/DDBJ databases">
        <authorList>
            <person name="Chiriac C."/>
            <person name="Salcher M."/>
            <person name="Ghai R."/>
            <person name="Kavagutti S V."/>
        </authorList>
    </citation>
    <scope>NUCLEOTIDE SEQUENCE</scope>
</reference>
<protein>
    <submittedName>
        <fullName evidence="2">Unannotated protein</fullName>
    </submittedName>
</protein>
<evidence type="ECO:0000259" key="1">
    <source>
        <dbReference type="Pfam" id="PF00535"/>
    </source>
</evidence>
<dbReference type="EMBL" id="CAEZVG010000011">
    <property type="protein sequence ID" value="CAB4619903.1"/>
    <property type="molecule type" value="Genomic_DNA"/>
</dbReference>
<dbReference type="Pfam" id="PF00535">
    <property type="entry name" value="Glycos_transf_2"/>
    <property type="match status" value="1"/>
</dbReference>
<feature type="domain" description="Glycosyltransferase 2-like" evidence="1">
    <location>
        <begin position="51"/>
        <end position="163"/>
    </location>
</feature>
<dbReference type="CDD" id="cd00761">
    <property type="entry name" value="Glyco_tranf_GTA_type"/>
    <property type="match status" value="1"/>
</dbReference>
<dbReference type="InterPro" id="IPR029044">
    <property type="entry name" value="Nucleotide-diphossugar_trans"/>
</dbReference>
<dbReference type="InterPro" id="IPR001173">
    <property type="entry name" value="Glyco_trans_2-like"/>
</dbReference>